<evidence type="ECO:0000313" key="6">
    <source>
        <dbReference type="Proteomes" id="UP000770717"/>
    </source>
</evidence>
<gene>
    <name evidence="5" type="ORF">GDO78_001571</name>
</gene>
<keyword evidence="2" id="KW-0206">Cytoskeleton</keyword>
<evidence type="ECO:0000313" key="5">
    <source>
        <dbReference type="EMBL" id="KAG9493766.1"/>
    </source>
</evidence>
<dbReference type="OrthoDB" id="2160638at2759"/>
<protein>
    <recommendedName>
        <fullName evidence="4">FGFR1 oncogene partner (FOP) N-terminal dimerisation domain-containing protein</fullName>
    </recommendedName>
</protein>
<dbReference type="InterPro" id="IPR018993">
    <property type="entry name" value="FOP_dimerisation-dom_N"/>
</dbReference>
<dbReference type="Gene3D" id="1.20.960.40">
    <property type="match status" value="1"/>
</dbReference>
<name>A0A8J6FTD4_ELECQ</name>
<dbReference type="GO" id="GO:0005813">
    <property type="term" value="C:centrosome"/>
    <property type="evidence" value="ECO:0007669"/>
    <property type="project" value="TreeGrafter"/>
</dbReference>
<feature type="domain" description="FGFR1 oncogene partner (FOP) N-terminal dimerisation" evidence="4">
    <location>
        <begin position="49"/>
        <end position="123"/>
    </location>
</feature>
<comment type="caution">
    <text evidence="5">The sequence shown here is derived from an EMBL/GenBank/DDBJ whole genome shotgun (WGS) entry which is preliminary data.</text>
</comment>
<organism evidence="5 6">
    <name type="scientific">Eleutherodactylus coqui</name>
    <name type="common">Puerto Rican coqui</name>
    <dbReference type="NCBI Taxonomy" id="57060"/>
    <lineage>
        <taxon>Eukaryota</taxon>
        <taxon>Metazoa</taxon>
        <taxon>Chordata</taxon>
        <taxon>Craniata</taxon>
        <taxon>Vertebrata</taxon>
        <taxon>Euteleostomi</taxon>
        <taxon>Amphibia</taxon>
        <taxon>Batrachia</taxon>
        <taxon>Anura</taxon>
        <taxon>Neobatrachia</taxon>
        <taxon>Hyloidea</taxon>
        <taxon>Eleutherodactylidae</taxon>
        <taxon>Eleutherodactylinae</taxon>
        <taxon>Eleutherodactylus</taxon>
        <taxon>Eleutherodactylus</taxon>
    </lineage>
</organism>
<dbReference type="PANTHER" id="PTHR15431">
    <property type="entry name" value="FGFR1 ONCOGENE PARTNER/LISH DOMAIN-CONTAINING PROTEIN"/>
    <property type="match status" value="1"/>
</dbReference>
<dbReference type="AlphaFoldDB" id="A0A8J6FTD4"/>
<evidence type="ECO:0000256" key="1">
    <source>
        <dbReference type="ARBA" id="ARBA00022490"/>
    </source>
</evidence>
<feature type="region of interest" description="Disordered" evidence="3">
    <location>
        <begin position="211"/>
        <end position="314"/>
    </location>
</feature>
<keyword evidence="1" id="KW-0963">Cytoplasm</keyword>
<reference evidence="5" key="1">
    <citation type="thesis" date="2020" institute="ProQuest LLC" country="789 East Eisenhower Parkway, Ann Arbor, MI, USA">
        <title>Comparative Genomics and Chromosome Evolution.</title>
        <authorList>
            <person name="Mudd A.B."/>
        </authorList>
    </citation>
    <scope>NUCLEOTIDE SEQUENCE</scope>
    <source>
        <strain evidence="5">HN-11 Male</strain>
        <tissue evidence="5">Kidney and liver</tissue>
    </source>
</reference>
<dbReference type="GO" id="GO:0034453">
    <property type="term" value="P:microtubule anchoring"/>
    <property type="evidence" value="ECO:0007669"/>
    <property type="project" value="InterPro"/>
</dbReference>
<feature type="compositionally biased region" description="Acidic residues" evidence="3">
    <location>
        <begin position="299"/>
        <end position="309"/>
    </location>
</feature>
<sequence>MSAAEEDTELRDLLIHTLEGNGVLNKIKAELRASVFLALEEQERAENKPSVTNERLRQCLATRDGRLVAALLTDFLQHFHLDFTLAVLQPEACLPAAPEEPTSAARELGLPEKVPLIVELVRRWRQRESVPQELPPEHAAEAQARFRRCCGDGELGEAELRTLFADLCPHFPRGMLDAYLTAERSGGTDERRFLAMYRQLYLHCRSVLLPPPSAPYRPDSAPPPDEDDVEGDSFFDDPKPEQSYSWKEGASPADGSQQGALSPPGSPKDREGSAREKGGPDDDYMDDFHSSSQRSEVSIGEDLEEELSVEELTVSDPRLEELTLDRSQLSDVADYLEEVS</sequence>
<evidence type="ECO:0000256" key="2">
    <source>
        <dbReference type="ARBA" id="ARBA00023212"/>
    </source>
</evidence>
<proteinExistence type="predicted"/>
<feature type="compositionally biased region" description="Pro residues" evidence="3">
    <location>
        <begin position="211"/>
        <end position="223"/>
    </location>
</feature>
<dbReference type="EMBL" id="WNTK01000001">
    <property type="protein sequence ID" value="KAG9493766.1"/>
    <property type="molecule type" value="Genomic_DNA"/>
</dbReference>
<keyword evidence="6" id="KW-1185">Reference proteome</keyword>
<feature type="compositionally biased region" description="Basic and acidic residues" evidence="3">
    <location>
        <begin position="267"/>
        <end position="280"/>
    </location>
</feature>
<evidence type="ECO:0000259" key="4">
    <source>
        <dbReference type="Pfam" id="PF09398"/>
    </source>
</evidence>
<evidence type="ECO:0000256" key="3">
    <source>
        <dbReference type="SAM" id="MobiDB-lite"/>
    </source>
</evidence>
<feature type="compositionally biased region" description="Acidic residues" evidence="3">
    <location>
        <begin position="224"/>
        <end position="235"/>
    </location>
</feature>
<dbReference type="PANTHER" id="PTHR15431:SF9">
    <property type="entry name" value="CENTROSOMAL PROTEIN 43"/>
    <property type="match status" value="1"/>
</dbReference>
<dbReference type="Proteomes" id="UP000770717">
    <property type="component" value="Unassembled WGS sequence"/>
</dbReference>
<accession>A0A8J6FTD4</accession>
<dbReference type="Pfam" id="PF09398">
    <property type="entry name" value="FOP_dimer"/>
    <property type="match status" value="1"/>
</dbReference>